<dbReference type="InterPro" id="IPR052516">
    <property type="entry name" value="N-heterocyclic_Hydroxylase"/>
</dbReference>
<feature type="transmembrane region" description="Helical" evidence="1">
    <location>
        <begin position="12"/>
        <end position="30"/>
    </location>
</feature>
<keyword evidence="1" id="KW-0472">Membrane</keyword>
<dbReference type="GO" id="GO:0016491">
    <property type="term" value="F:oxidoreductase activity"/>
    <property type="evidence" value="ECO:0007669"/>
    <property type="project" value="InterPro"/>
</dbReference>
<protein>
    <submittedName>
        <fullName evidence="3">Xanthine dehydrogenase family protein molybdopterin-binding subunit</fullName>
    </submittedName>
</protein>
<keyword evidence="1" id="KW-0812">Transmembrane</keyword>
<dbReference type="Pfam" id="PF20256">
    <property type="entry name" value="MoCoBD_2"/>
    <property type="match status" value="2"/>
</dbReference>
<dbReference type="PIRSF" id="PIRSF036389">
    <property type="entry name" value="IOR_B"/>
    <property type="match status" value="1"/>
</dbReference>
<dbReference type="Gene3D" id="3.90.1170.50">
    <property type="entry name" value="Aldehyde oxidase/xanthine dehydrogenase, a/b hammerhead"/>
    <property type="match status" value="1"/>
</dbReference>
<sequence>MTEAKSKSRRRFILGGLSVAGALVVGWGVMPPRQRLQGASPLAVADGEVAFNGWVKIAKDGSVTVAMHRSEMGQGIHTALQMLVAEELDVPMSRVKTMHAPIDKIYGNIAIMADGLPFHTDDTGALKKTAQWMTSKLARELGLQVTGGSSSVKDAWMPLREAGATARAMLVAAAAKQWDVPAAECTVHEGVVSHPSGKNASYGDLAAKAVGSEPGEIRLKQPQDFKLIGTAQARTDVAAKVNGSAQFGIDIRLPGMLYAALKMSPVIGGKLKTVDADAVKSMRDVIQVVDFSHAVGELGVSGVAVVAKSYWSAKQAIAALPVSWDAGPHVGLSSAGVFQELSEKLDTESGFTYYKQGDPAAALLANSGKVVKAEYRAPFLAHAAMEPINCTAQFKNGKLDLWVSTQVPSIAVGVAAKIANIQSEDVNLHMSYLGGGFGRRLEVDMVVQAVAIAMQTKGVPVQLIWSREEDTSHDMYRPAALARFSAAIDANGKVSAYDNKSASGSITHQVLKRTFGLMGAGPDKTTAEGEFDMPYEFEHQKIAHVIVPTPVPLGFWRSVGHSHNAFFKESFIDELAHAAGKDPVAFRRELLQKHPRHLAVLNAAVAKAGQPQAGRALGVALHQSFGTIVAEVAEVSVQDKQIRVHKVTCAVDCGIAVNPNIIAQQMESAVIFGLSAALYGEITIKNGQVEQSNFHDYAALRINETPEIETIIIKSAESPEGIGEPGVPPVAPAVANAIFHLTGTRLRSLPLRLA</sequence>
<evidence type="ECO:0000256" key="1">
    <source>
        <dbReference type="SAM" id="Phobius"/>
    </source>
</evidence>
<accession>A0A6M4A2R1</accession>
<dbReference type="InterPro" id="IPR037165">
    <property type="entry name" value="AldOxase/xan_DH_Mopterin-bd_sf"/>
</dbReference>
<dbReference type="KEGG" id="upi:EJG51_005520"/>
<dbReference type="Gene3D" id="3.30.365.10">
    <property type="entry name" value="Aldehyde oxidase/xanthine dehydrogenase, molybdopterin binding domain"/>
    <property type="match status" value="4"/>
</dbReference>
<proteinExistence type="predicted"/>
<evidence type="ECO:0000313" key="4">
    <source>
        <dbReference type="Proteomes" id="UP000274350"/>
    </source>
</evidence>
<dbReference type="AlphaFoldDB" id="A0A6M4A2R1"/>
<dbReference type="InterPro" id="IPR008274">
    <property type="entry name" value="AldOxase/xan_DH_MoCoBD1"/>
</dbReference>
<dbReference type="SUPFAM" id="SSF56003">
    <property type="entry name" value="Molybdenum cofactor-binding domain"/>
    <property type="match status" value="2"/>
</dbReference>
<dbReference type="SMART" id="SM01008">
    <property type="entry name" value="Ald_Xan_dh_C"/>
    <property type="match status" value="1"/>
</dbReference>
<dbReference type="PROSITE" id="PS51318">
    <property type="entry name" value="TAT"/>
    <property type="match status" value="1"/>
</dbReference>
<feature type="domain" description="Aldehyde oxidase/xanthine dehydrogenase a/b hammerhead" evidence="2">
    <location>
        <begin position="242"/>
        <end position="328"/>
    </location>
</feature>
<keyword evidence="1" id="KW-1133">Transmembrane helix</keyword>
<dbReference type="InterPro" id="IPR000674">
    <property type="entry name" value="Ald_Oxase/Xan_DH_a/b"/>
</dbReference>
<dbReference type="InterPro" id="IPR012368">
    <property type="entry name" value="OxRdtase_Mopterin-bd_su_IorB"/>
</dbReference>
<dbReference type="InterPro" id="IPR006311">
    <property type="entry name" value="TAT_signal"/>
</dbReference>
<reference evidence="3 4" key="1">
    <citation type="journal article" date="2019" name="Int. J. Syst. Evol. Microbiol.">
        <title>Undibacterium piscinae sp. nov., isolated from Korean shiner intestine.</title>
        <authorList>
            <person name="Lee S.Y."/>
            <person name="Kang W."/>
            <person name="Kim P.S."/>
            <person name="Kim H.S."/>
            <person name="Sung H."/>
            <person name="Shin N.R."/>
            <person name="Whon T.W."/>
            <person name="Yun J.H."/>
            <person name="Lee J.Y."/>
            <person name="Lee J.Y."/>
            <person name="Jung M.J."/>
            <person name="Jeong Y.S."/>
            <person name="Tak E.J."/>
            <person name="Han J.E."/>
            <person name="Hyun D.W."/>
            <person name="Kang M.S."/>
            <person name="Lee K.E."/>
            <person name="Lee B.H."/>
            <person name="Bae J.W."/>
        </authorList>
    </citation>
    <scope>NUCLEOTIDE SEQUENCE [LARGE SCALE GENOMIC DNA]</scope>
    <source>
        <strain evidence="3 4">S11R28</strain>
    </source>
</reference>
<gene>
    <name evidence="3" type="ORF">EJG51_005520</name>
</gene>
<dbReference type="Proteomes" id="UP000274350">
    <property type="component" value="Chromosome"/>
</dbReference>
<dbReference type="Pfam" id="PF02738">
    <property type="entry name" value="MoCoBD_1"/>
    <property type="match status" value="1"/>
</dbReference>
<dbReference type="InterPro" id="IPR046867">
    <property type="entry name" value="AldOxase/xan_DH_MoCoBD2"/>
</dbReference>
<dbReference type="PANTHER" id="PTHR47495:SF2">
    <property type="entry name" value="ALDEHYDE DEHYDROGENASE"/>
    <property type="match status" value="1"/>
</dbReference>
<evidence type="ECO:0000259" key="2">
    <source>
        <dbReference type="SMART" id="SM01008"/>
    </source>
</evidence>
<dbReference type="PANTHER" id="PTHR47495">
    <property type="entry name" value="ALDEHYDE DEHYDROGENASE"/>
    <property type="match status" value="1"/>
</dbReference>
<organism evidence="3 4">
    <name type="scientific">Undibacterium piscinae</name>
    <dbReference type="NCBI Taxonomy" id="2495591"/>
    <lineage>
        <taxon>Bacteria</taxon>
        <taxon>Pseudomonadati</taxon>
        <taxon>Pseudomonadota</taxon>
        <taxon>Betaproteobacteria</taxon>
        <taxon>Burkholderiales</taxon>
        <taxon>Oxalobacteraceae</taxon>
        <taxon>Undibacterium</taxon>
    </lineage>
</organism>
<dbReference type="EMBL" id="CP051152">
    <property type="protein sequence ID" value="QJQ05393.1"/>
    <property type="molecule type" value="Genomic_DNA"/>
</dbReference>
<dbReference type="OrthoDB" id="6073217at2"/>
<name>A0A6M4A2R1_9BURK</name>
<evidence type="ECO:0000313" key="3">
    <source>
        <dbReference type="EMBL" id="QJQ05393.1"/>
    </source>
</evidence>
<keyword evidence="4" id="KW-1185">Reference proteome</keyword>